<dbReference type="PATRIC" id="fig|1352936.5.peg.8494"/>
<evidence type="ECO:0000256" key="2">
    <source>
        <dbReference type="SAM" id="SignalP"/>
    </source>
</evidence>
<comment type="caution">
    <text evidence="3">The sequence shown here is derived from an EMBL/GenBank/DDBJ whole genome shotgun (WGS) entry which is preliminary data.</text>
</comment>
<keyword evidence="2" id="KW-0732">Signal</keyword>
<gene>
    <name evidence="3" type="ORF">M878_41010</name>
</gene>
<evidence type="ECO:0000313" key="4">
    <source>
        <dbReference type="Proteomes" id="UP000017984"/>
    </source>
</evidence>
<name>V6JJC2_STRRC</name>
<feature type="chain" id="PRO_5004749140" description="Secreted protein" evidence="2">
    <location>
        <begin position="23"/>
        <end position="164"/>
    </location>
</feature>
<dbReference type="EMBL" id="AWQX01000365">
    <property type="protein sequence ID" value="EST19955.1"/>
    <property type="molecule type" value="Genomic_DNA"/>
</dbReference>
<dbReference type="STRING" id="1352936.M878_41010"/>
<sequence length="164" mass="17039">MAGVCGGLALCVGVATLTTAHAVPGDPSPTASATPAPGDGTMPSAVEDFAYPGATKIFQEKQILLKQGDGHIMLTDCKSTYAIMVESRTAQKQFCFSVSGKQGDLTLELPDAYGIWTQDHPVEAKVKNGDKETVVEAAKNDYKPIGEAGASGKPSVLVELRVTG</sequence>
<feature type="region of interest" description="Disordered" evidence="1">
    <location>
        <begin position="23"/>
        <end position="43"/>
    </location>
</feature>
<reference evidence="3 4" key="1">
    <citation type="journal article" date="2014" name="Genome Announc.">
        <title>Draft Genome Sequence of Streptomyces roseochromogenes subsp. oscitans DS 12.976, Producer of the Aminocoumarin Antibiotic Clorobiocin.</title>
        <authorList>
            <person name="Ruckert C."/>
            <person name="Kalinowski J."/>
            <person name="Heide L."/>
            <person name="Apel A.K."/>
        </authorList>
    </citation>
    <scope>NUCLEOTIDE SEQUENCE [LARGE SCALE GENOMIC DNA]</scope>
    <source>
        <strain evidence="3 4">DS 12.976</strain>
    </source>
</reference>
<accession>V6JJC2</accession>
<organism evidence="3 4">
    <name type="scientific">Streptomyces roseochromogenus subsp. oscitans DS 12.976</name>
    <dbReference type="NCBI Taxonomy" id="1352936"/>
    <lineage>
        <taxon>Bacteria</taxon>
        <taxon>Bacillati</taxon>
        <taxon>Actinomycetota</taxon>
        <taxon>Actinomycetes</taxon>
        <taxon>Kitasatosporales</taxon>
        <taxon>Streptomycetaceae</taxon>
        <taxon>Streptomyces</taxon>
    </lineage>
</organism>
<evidence type="ECO:0000256" key="1">
    <source>
        <dbReference type="SAM" id="MobiDB-lite"/>
    </source>
</evidence>
<dbReference type="AlphaFoldDB" id="V6JJC2"/>
<dbReference type="Proteomes" id="UP000017984">
    <property type="component" value="Chromosome"/>
</dbReference>
<evidence type="ECO:0000313" key="3">
    <source>
        <dbReference type="EMBL" id="EST19955.1"/>
    </source>
</evidence>
<protein>
    <recommendedName>
        <fullName evidence="5">Secreted protein</fullName>
    </recommendedName>
</protein>
<keyword evidence="4" id="KW-1185">Reference proteome</keyword>
<feature type="signal peptide" evidence="2">
    <location>
        <begin position="1"/>
        <end position="22"/>
    </location>
</feature>
<proteinExistence type="predicted"/>
<feature type="compositionally biased region" description="Low complexity" evidence="1">
    <location>
        <begin position="24"/>
        <end position="41"/>
    </location>
</feature>
<dbReference type="HOGENOM" id="CLU_124976_0_0_11"/>
<evidence type="ECO:0008006" key="5">
    <source>
        <dbReference type="Google" id="ProtNLM"/>
    </source>
</evidence>